<dbReference type="EMBL" id="JQSG02000002">
    <property type="protein sequence ID" value="OBS10079.1"/>
    <property type="molecule type" value="Genomic_DNA"/>
</dbReference>
<evidence type="ECO:0000313" key="2">
    <source>
        <dbReference type="EMBL" id="OBS10079.1"/>
    </source>
</evidence>
<gene>
    <name evidence="2" type="ORF">Thpro_021129</name>
</gene>
<evidence type="ECO:0000313" key="3">
    <source>
        <dbReference type="Proteomes" id="UP000029273"/>
    </source>
</evidence>
<reference evidence="2 3" key="1">
    <citation type="journal article" date="2014" name="Genome Announc.">
        <title>Draft Genome Sequence of the Iron-Oxidizing, Acidophilic, and Halotolerant 'Thiobacillus prosperus' Type Strain DSM 5130.</title>
        <authorList>
            <person name="Ossandon F.J."/>
            <person name="Cardenas J.P."/>
            <person name="Corbett M."/>
            <person name="Quatrini R."/>
            <person name="Holmes D.S."/>
            <person name="Watkin E."/>
        </authorList>
    </citation>
    <scope>NUCLEOTIDE SEQUENCE [LARGE SCALE GENOMIC DNA]</scope>
    <source>
        <strain evidence="2 3">DSM 5130</strain>
    </source>
</reference>
<sequence length="56" mass="6054">MVPAAFGRHRAFPGWQYRHGSVLDVDIHSGNPQAGSMPAGSTATKSWQTFNLPDIS</sequence>
<comment type="caution">
    <text evidence="2">The sequence shown here is derived from an EMBL/GenBank/DDBJ whole genome shotgun (WGS) entry which is preliminary data.</text>
</comment>
<feature type="region of interest" description="Disordered" evidence="1">
    <location>
        <begin position="28"/>
        <end position="56"/>
    </location>
</feature>
<accession>A0A1A6C684</accession>
<proteinExistence type="predicted"/>
<dbReference type="AlphaFoldDB" id="A0A1A6C684"/>
<feature type="compositionally biased region" description="Polar residues" evidence="1">
    <location>
        <begin position="30"/>
        <end position="56"/>
    </location>
</feature>
<evidence type="ECO:0000256" key="1">
    <source>
        <dbReference type="SAM" id="MobiDB-lite"/>
    </source>
</evidence>
<dbReference type="Proteomes" id="UP000029273">
    <property type="component" value="Unassembled WGS sequence"/>
</dbReference>
<organism evidence="2 3">
    <name type="scientific">Acidihalobacter prosperus</name>
    <dbReference type="NCBI Taxonomy" id="160660"/>
    <lineage>
        <taxon>Bacteria</taxon>
        <taxon>Pseudomonadati</taxon>
        <taxon>Pseudomonadota</taxon>
        <taxon>Gammaproteobacteria</taxon>
        <taxon>Chromatiales</taxon>
        <taxon>Ectothiorhodospiraceae</taxon>
        <taxon>Acidihalobacter</taxon>
    </lineage>
</organism>
<keyword evidence="3" id="KW-1185">Reference proteome</keyword>
<name>A0A1A6C684_9GAMM</name>
<protein>
    <submittedName>
        <fullName evidence="2">Uncharacterized protein</fullName>
    </submittedName>
</protein>